<evidence type="ECO:0000313" key="2">
    <source>
        <dbReference type="EMBL" id="KAG5653516.1"/>
    </source>
</evidence>
<feature type="domain" description="Thioester reductase (TE)" evidence="1">
    <location>
        <begin position="53"/>
        <end position="141"/>
    </location>
</feature>
<dbReference type="Gene3D" id="3.40.50.720">
    <property type="entry name" value="NAD(P)-binding Rossmann-like Domain"/>
    <property type="match status" value="1"/>
</dbReference>
<dbReference type="SUPFAM" id="SSF51735">
    <property type="entry name" value="NAD(P)-binding Rossmann-fold domains"/>
    <property type="match status" value="1"/>
</dbReference>
<proteinExistence type="predicted"/>
<organism evidence="2 3">
    <name type="scientific">Sphagnurus paluster</name>
    <dbReference type="NCBI Taxonomy" id="117069"/>
    <lineage>
        <taxon>Eukaryota</taxon>
        <taxon>Fungi</taxon>
        <taxon>Dikarya</taxon>
        <taxon>Basidiomycota</taxon>
        <taxon>Agaricomycotina</taxon>
        <taxon>Agaricomycetes</taxon>
        <taxon>Agaricomycetidae</taxon>
        <taxon>Agaricales</taxon>
        <taxon>Tricholomatineae</taxon>
        <taxon>Lyophyllaceae</taxon>
        <taxon>Sphagnurus</taxon>
    </lineage>
</organism>
<dbReference type="Proteomes" id="UP000717328">
    <property type="component" value="Unassembled WGS sequence"/>
</dbReference>
<dbReference type="InterPro" id="IPR013120">
    <property type="entry name" value="FAR_NAD-bd"/>
</dbReference>
<name>A0A9P7KI72_9AGAR</name>
<evidence type="ECO:0000313" key="3">
    <source>
        <dbReference type="Proteomes" id="UP000717328"/>
    </source>
</evidence>
<dbReference type="EMBL" id="JABCKI010000048">
    <property type="protein sequence ID" value="KAG5653516.1"/>
    <property type="molecule type" value="Genomic_DNA"/>
</dbReference>
<dbReference type="OrthoDB" id="429813at2759"/>
<keyword evidence="3" id="KW-1185">Reference proteome</keyword>
<sequence length="144" mass="15708">MPPADALCSLCNSNSESYDQMHHMEHLIKQYSRSVPYTPGPHRTRPPTSSVLLTGSTGNVGSDFLALLLSDPNVTRIYALNRHSPDGPAPMRVAAQFRTKGLDVSALNSKKLVFIEGDTAKHELGLESNLYSEVSNKMAILIIS</sequence>
<dbReference type="InterPro" id="IPR036291">
    <property type="entry name" value="NAD(P)-bd_dom_sf"/>
</dbReference>
<reference evidence="2" key="1">
    <citation type="submission" date="2021-02" db="EMBL/GenBank/DDBJ databases">
        <authorList>
            <person name="Nieuwenhuis M."/>
            <person name="Van De Peppel L.J.J."/>
        </authorList>
    </citation>
    <scope>NUCLEOTIDE SEQUENCE</scope>
    <source>
        <strain evidence="2">D49</strain>
    </source>
</reference>
<comment type="caution">
    <text evidence="2">The sequence shown here is derived from an EMBL/GenBank/DDBJ whole genome shotgun (WGS) entry which is preliminary data.</text>
</comment>
<dbReference type="Pfam" id="PF07993">
    <property type="entry name" value="NAD_binding_4"/>
    <property type="match status" value="1"/>
</dbReference>
<accession>A0A9P7KI72</accession>
<evidence type="ECO:0000259" key="1">
    <source>
        <dbReference type="Pfam" id="PF07993"/>
    </source>
</evidence>
<reference evidence="2" key="2">
    <citation type="submission" date="2021-10" db="EMBL/GenBank/DDBJ databases">
        <title>Phylogenomics reveals ancestral predisposition of the termite-cultivated fungus Termitomyces towards a domesticated lifestyle.</title>
        <authorList>
            <person name="Auxier B."/>
            <person name="Grum-Grzhimaylo A."/>
            <person name="Cardenas M.E."/>
            <person name="Lodge J.D."/>
            <person name="Laessoe T."/>
            <person name="Pedersen O."/>
            <person name="Smith M.E."/>
            <person name="Kuyper T.W."/>
            <person name="Franco-Molano E.A."/>
            <person name="Baroni T.J."/>
            <person name="Aanen D.K."/>
        </authorList>
    </citation>
    <scope>NUCLEOTIDE SEQUENCE</scope>
    <source>
        <strain evidence="2">D49</strain>
    </source>
</reference>
<gene>
    <name evidence="2" type="ORF">H0H81_012589</name>
</gene>
<protein>
    <recommendedName>
        <fullName evidence="1">Thioester reductase (TE) domain-containing protein</fullName>
    </recommendedName>
</protein>
<dbReference type="AlphaFoldDB" id="A0A9P7KI72"/>